<evidence type="ECO:0000256" key="4">
    <source>
        <dbReference type="PROSITE-ProRule" id="PRU00175"/>
    </source>
</evidence>
<dbReference type="SMART" id="SM00184">
    <property type="entry name" value="RING"/>
    <property type="match status" value="1"/>
</dbReference>
<dbReference type="InterPro" id="IPR013083">
    <property type="entry name" value="Znf_RING/FYVE/PHD"/>
</dbReference>
<evidence type="ECO:0000256" key="5">
    <source>
        <dbReference type="SAM" id="Coils"/>
    </source>
</evidence>
<organism evidence="7 8">
    <name type="scientific">Steinernema glaseri</name>
    <dbReference type="NCBI Taxonomy" id="37863"/>
    <lineage>
        <taxon>Eukaryota</taxon>
        <taxon>Metazoa</taxon>
        <taxon>Ecdysozoa</taxon>
        <taxon>Nematoda</taxon>
        <taxon>Chromadorea</taxon>
        <taxon>Rhabditida</taxon>
        <taxon>Tylenchina</taxon>
        <taxon>Panagrolaimomorpha</taxon>
        <taxon>Strongyloidoidea</taxon>
        <taxon>Steinernematidae</taxon>
        <taxon>Steinernema</taxon>
    </lineage>
</organism>
<accession>A0A1I8A9K7</accession>
<evidence type="ECO:0000256" key="3">
    <source>
        <dbReference type="ARBA" id="ARBA00022833"/>
    </source>
</evidence>
<proteinExistence type="predicted"/>
<dbReference type="WBParaSite" id="L893_g3499.t1">
    <property type="protein sequence ID" value="L893_g3499.t1"/>
    <property type="gene ID" value="L893_g3499"/>
</dbReference>
<feature type="coiled-coil region" evidence="5">
    <location>
        <begin position="21"/>
        <end position="122"/>
    </location>
</feature>
<dbReference type="Gene3D" id="3.30.40.10">
    <property type="entry name" value="Zinc/RING finger domain, C3HC4 (zinc finger)"/>
    <property type="match status" value="1"/>
</dbReference>
<sequence length="203" mass="23541">MKNSELKMEWERFREAVAREKAKHREKYLNLLAEKAELKKQFNEAQEAIEKKCERFRAEAAQDKNAFLDALVKRSNLKKQLNEAQANVKESERLRAEAAERELNYQEKCQNLAAEKVELEKQLCEAQANEKAALETCLVLQKDAAEKSEKLEKDRTCVVCMDAKRDTVFLECGHLVACEACAKEIAECCVCRRMIDEKKKVFY</sequence>
<dbReference type="Proteomes" id="UP000095287">
    <property type="component" value="Unplaced"/>
</dbReference>
<dbReference type="SUPFAM" id="SSF57850">
    <property type="entry name" value="RING/U-box"/>
    <property type="match status" value="1"/>
</dbReference>
<dbReference type="PROSITE" id="PS50089">
    <property type="entry name" value="ZF_RING_2"/>
    <property type="match status" value="1"/>
</dbReference>
<dbReference type="GO" id="GO:0008270">
    <property type="term" value="F:zinc ion binding"/>
    <property type="evidence" value="ECO:0007669"/>
    <property type="project" value="UniProtKB-KW"/>
</dbReference>
<keyword evidence="2 4" id="KW-0863">Zinc-finger</keyword>
<keyword evidence="3" id="KW-0862">Zinc</keyword>
<protein>
    <submittedName>
        <fullName evidence="8">RING-type domain-containing protein</fullName>
    </submittedName>
</protein>
<name>A0A1I8A9K7_9BILA</name>
<reference evidence="8" key="1">
    <citation type="submission" date="2016-11" db="UniProtKB">
        <authorList>
            <consortium name="WormBaseParasite"/>
        </authorList>
    </citation>
    <scope>IDENTIFICATION</scope>
</reference>
<dbReference type="PANTHER" id="PTHR14879">
    <property type="entry name" value="CASPASE REGULATOR, RING FINGER DOMAIN-CONTAINING"/>
    <property type="match status" value="1"/>
</dbReference>
<dbReference type="AlphaFoldDB" id="A0A1I8A9K7"/>
<dbReference type="Pfam" id="PF13920">
    <property type="entry name" value="zf-C3HC4_3"/>
    <property type="match status" value="1"/>
</dbReference>
<keyword evidence="1" id="KW-0479">Metal-binding</keyword>
<dbReference type="PANTHER" id="PTHR14879:SF5">
    <property type="entry name" value="RING-TYPE DOMAIN-CONTAINING PROTEIN"/>
    <property type="match status" value="1"/>
</dbReference>
<feature type="domain" description="RING-type" evidence="6">
    <location>
        <begin position="157"/>
        <end position="192"/>
    </location>
</feature>
<keyword evidence="5" id="KW-0175">Coiled coil</keyword>
<evidence type="ECO:0000256" key="2">
    <source>
        <dbReference type="ARBA" id="ARBA00022771"/>
    </source>
</evidence>
<dbReference type="InterPro" id="IPR001841">
    <property type="entry name" value="Znf_RING"/>
</dbReference>
<dbReference type="FunFam" id="1.10.1170.10:FF:000002">
    <property type="entry name" value="Baculoviral IAP repeat containing 7"/>
    <property type="match status" value="1"/>
</dbReference>
<keyword evidence="7" id="KW-1185">Reference proteome</keyword>
<evidence type="ECO:0000259" key="6">
    <source>
        <dbReference type="PROSITE" id="PS50089"/>
    </source>
</evidence>
<evidence type="ECO:0000313" key="8">
    <source>
        <dbReference type="WBParaSite" id="L893_g3499.t1"/>
    </source>
</evidence>
<evidence type="ECO:0000256" key="1">
    <source>
        <dbReference type="ARBA" id="ARBA00022723"/>
    </source>
</evidence>
<evidence type="ECO:0000313" key="7">
    <source>
        <dbReference type="Proteomes" id="UP000095287"/>
    </source>
</evidence>
<dbReference type="InterPro" id="IPR051728">
    <property type="entry name" value="RING-FYVE_E3_ubiquitin-ligase"/>
</dbReference>